<gene>
    <name evidence="2" type="ORF">SIDU_03325</name>
</gene>
<evidence type="ECO:0000313" key="2">
    <source>
        <dbReference type="EMBL" id="APL93624.1"/>
    </source>
</evidence>
<dbReference type="Proteomes" id="UP000004550">
    <property type="component" value="Chromosome"/>
</dbReference>
<sequence>MADAVIPRWHGDDYQSRFFWLHAAALRDPQRPDVVEVTFEAKEPKAFDDVVVRYDPGRPSSGPYRITVDYHQVKWHSDHSGHFGYERLIDPDFVGGKAFSILQRLAQAKANPNVPKEAAFTLVTTDQITQGDVLGELVSRNDGRLRIHKLFDGTKTDGSRMGQVRKLWREHMQFDSDEQLKDLLTDFFIKPNSDSLEDLRGRVSEKFRLVGLLGDETSSTFRYDQAARNLLVRSINGLTREAFDRLCREENWLQPEPSVGLDRMNVAIRSFTKGVTAADMLEAAPENTLSLVRQFNMRHPREGVTWDALRDEALPFLEGVLERGKMLRLFLDAHSSLAFLAGTVFGFKSGANVEFLQKGRATSIVWNPSDGRDGPDPVITEEAIGEGADVAVSVAVTRDTITDVRSYIAGSLPSVGRLLMIAPEGGPGPQSVAGGAHAARIADAVAGAVARVRRPGGTTHLFVAAPNAFSFLLGQHADSMGMCAPYEFDFGGRVDGLYRPTFTI</sequence>
<feature type="domain" description="SMODS-associated and fused to various effectors" evidence="1">
    <location>
        <begin position="313"/>
        <end position="504"/>
    </location>
</feature>
<dbReference type="KEGG" id="sinb:SIDU_03325"/>
<dbReference type="Pfam" id="PF18145">
    <property type="entry name" value="SAVED"/>
    <property type="match status" value="1"/>
</dbReference>
<protein>
    <recommendedName>
        <fullName evidence="1">SMODS-associated and fused to various effectors domain-containing protein</fullName>
    </recommendedName>
</protein>
<dbReference type="RefSeq" id="WP_007688391.1">
    <property type="nucleotide sequence ID" value="NZ_CP013070.1"/>
</dbReference>
<dbReference type="AlphaFoldDB" id="A0A1L5BL80"/>
<reference evidence="2 3" key="1">
    <citation type="journal article" date="2012" name="J. Bacteriol.">
        <title>Genome sequence of Sphingobium indicum B90A, a hexachlorocyclohexane-degrading bacterium.</title>
        <authorList>
            <person name="Anand S."/>
            <person name="Sangwan N."/>
            <person name="Lata P."/>
            <person name="Kaur J."/>
            <person name="Dua A."/>
            <person name="Singh A.K."/>
            <person name="Verma M."/>
            <person name="Kaur J."/>
            <person name="Khurana J.P."/>
            <person name="Khurana P."/>
            <person name="Mathur S."/>
            <person name="Lal R."/>
        </authorList>
    </citation>
    <scope>NUCLEOTIDE SEQUENCE [LARGE SCALE GENOMIC DNA]</scope>
    <source>
        <strain evidence="3">DSM 16412 / CCM 7286 / MTCC 6364 / B90A</strain>
    </source>
</reference>
<name>A0A1L5BL80_SPHIB</name>
<organism evidence="2 3">
    <name type="scientific">Sphingobium indicum (strain DSM 16412 / CCM 7286 / MTCC 6364 / B90A)</name>
    <dbReference type="NCBI Taxonomy" id="861109"/>
    <lineage>
        <taxon>Bacteria</taxon>
        <taxon>Pseudomonadati</taxon>
        <taxon>Pseudomonadota</taxon>
        <taxon>Alphaproteobacteria</taxon>
        <taxon>Sphingomonadales</taxon>
        <taxon>Sphingomonadaceae</taxon>
        <taxon>Sphingobium</taxon>
    </lineage>
</organism>
<evidence type="ECO:0000259" key="1">
    <source>
        <dbReference type="Pfam" id="PF18145"/>
    </source>
</evidence>
<dbReference type="NCBIfam" id="NF033611">
    <property type="entry name" value="SAVED"/>
    <property type="match status" value="1"/>
</dbReference>
<accession>A0A1L5BL80</accession>
<evidence type="ECO:0000313" key="3">
    <source>
        <dbReference type="Proteomes" id="UP000004550"/>
    </source>
</evidence>
<proteinExistence type="predicted"/>
<dbReference type="InterPro" id="IPR040836">
    <property type="entry name" value="SAVED"/>
</dbReference>
<dbReference type="EMBL" id="CP013070">
    <property type="protein sequence ID" value="APL93624.1"/>
    <property type="molecule type" value="Genomic_DNA"/>
</dbReference>